<organism evidence="2 3">
    <name type="scientific">Oryza rufipogon</name>
    <name type="common">Brownbeard rice</name>
    <name type="synonym">Asian wild rice</name>
    <dbReference type="NCBI Taxonomy" id="4529"/>
    <lineage>
        <taxon>Eukaryota</taxon>
        <taxon>Viridiplantae</taxon>
        <taxon>Streptophyta</taxon>
        <taxon>Embryophyta</taxon>
        <taxon>Tracheophyta</taxon>
        <taxon>Spermatophyta</taxon>
        <taxon>Magnoliopsida</taxon>
        <taxon>Liliopsida</taxon>
        <taxon>Poales</taxon>
        <taxon>Poaceae</taxon>
        <taxon>BOP clade</taxon>
        <taxon>Oryzoideae</taxon>
        <taxon>Oryzeae</taxon>
        <taxon>Oryzinae</taxon>
        <taxon>Oryza</taxon>
    </lineage>
</organism>
<evidence type="ECO:0000313" key="2">
    <source>
        <dbReference type="EnsemblPlants" id="ORUFI12G15100.1"/>
    </source>
</evidence>
<feature type="region of interest" description="Disordered" evidence="1">
    <location>
        <begin position="1"/>
        <end position="20"/>
    </location>
</feature>
<evidence type="ECO:0000313" key="3">
    <source>
        <dbReference type="Proteomes" id="UP000008022"/>
    </source>
</evidence>
<evidence type="ECO:0000256" key="1">
    <source>
        <dbReference type="SAM" id="MobiDB-lite"/>
    </source>
</evidence>
<protein>
    <submittedName>
        <fullName evidence="2">Uncharacterized protein</fullName>
    </submittedName>
</protein>
<name>A0A0E0RHY1_ORYRU</name>
<dbReference type="HOGENOM" id="CLU_1996357_0_0_1"/>
<dbReference type="AlphaFoldDB" id="A0A0E0RHY1"/>
<proteinExistence type="predicted"/>
<sequence>MAVTWMSGGGQRPSGEIGWPRRTRCGAGDAANAYGGATRQRRMASTTQSLVVRHGPLRRPGGAAAWHSVATLSRGQIGSAAADHIGGEAAGLGQRAVAGVVGLRRAAMALQMLTLRGSIKWCSGF</sequence>
<accession>A0A0E0RHY1</accession>
<dbReference type="EnsemblPlants" id="ORUFI12G15100.1">
    <property type="protein sequence ID" value="ORUFI12G15100.1"/>
    <property type="gene ID" value="ORUFI12G15100"/>
</dbReference>
<keyword evidence="3" id="KW-1185">Reference proteome</keyword>
<reference evidence="2" key="2">
    <citation type="submission" date="2015-06" db="UniProtKB">
        <authorList>
            <consortium name="EnsemblPlants"/>
        </authorList>
    </citation>
    <scope>IDENTIFICATION</scope>
</reference>
<reference evidence="3" key="1">
    <citation type="submission" date="2013-06" db="EMBL/GenBank/DDBJ databases">
        <authorList>
            <person name="Zhao Q."/>
        </authorList>
    </citation>
    <scope>NUCLEOTIDE SEQUENCE</scope>
    <source>
        <strain evidence="3">cv. W1943</strain>
    </source>
</reference>
<dbReference type="Gramene" id="ORUFI12G15100.1">
    <property type="protein sequence ID" value="ORUFI12G15100.1"/>
    <property type="gene ID" value="ORUFI12G15100"/>
</dbReference>
<dbReference type="Proteomes" id="UP000008022">
    <property type="component" value="Unassembled WGS sequence"/>
</dbReference>